<dbReference type="GeneID" id="85328435"/>
<name>A0AA40AV76_9PEZI</name>
<evidence type="ECO:0000313" key="2">
    <source>
        <dbReference type="EMBL" id="KAK0722561.1"/>
    </source>
</evidence>
<gene>
    <name evidence="2" type="ORF">B0T26DRAFT_749939</name>
</gene>
<dbReference type="EMBL" id="JAUIRO010000003">
    <property type="protein sequence ID" value="KAK0722561.1"/>
    <property type="molecule type" value="Genomic_DNA"/>
</dbReference>
<accession>A0AA40AV76</accession>
<sequence>MNSSSRAPAPPPLKIGTARAATSPMFTSPTSAGSSASRSFSDDEYMGMLSSPSGSRKASGSSMGSSSSRKAKCPPNVNAHSYCGRHSDQYLFGGHSLGDLWRSVTKKE</sequence>
<dbReference type="Proteomes" id="UP001172101">
    <property type="component" value="Unassembled WGS sequence"/>
</dbReference>
<feature type="compositionally biased region" description="Low complexity" evidence="1">
    <location>
        <begin position="50"/>
        <end position="68"/>
    </location>
</feature>
<evidence type="ECO:0000256" key="1">
    <source>
        <dbReference type="SAM" id="MobiDB-lite"/>
    </source>
</evidence>
<reference evidence="2" key="1">
    <citation type="submission" date="2023-06" db="EMBL/GenBank/DDBJ databases">
        <title>Genome-scale phylogeny and comparative genomics of the fungal order Sordariales.</title>
        <authorList>
            <consortium name="Lawrence Berkeley National Laboratory"/>
            <person name="Hensen N."/>
            <person name="Bonometti L."/>
            <person name="Westerberg I."/>
            <person name="Brannstrom I.O."/>
            <person name="Guillou S."/>
            <person name="Cros-Aarteil S."/>
            <person name="Calhoun S."/>
            <person name="Haridas S."/>
            <person name="Kuo A."/>
            <person name="Mondo S."/>
            <person name="Pangilinan J."/>
            <person name="Riley R."/>
            <person name="LaButti K."/>
            <person name="Andreopoulos B."/>
            <person name="Lipzen A."/>
            <person name="Chen C."/>
            <person name="Yanf M."/>
            <person name="Daum C."/>
            <person name="Ng V."/>
            <person name="Clum A."/>
            <person name="Steindorff A."/>
            <person name="Ohm R."/>
            <person name="Martin F."/>
            <person name="Silar P."/>
            <person name="Natvig D."/>
            <person name="Lalanne C."/>
            <person name="Gautier V."/>
            <person name="Ament-velasquez S.L."/>
            <person name="Kruys A."/>
            <person name="Hutchinson M.I."/>
            <person name="Powell A.J."/>
            <person name="Barry K."/>
            <person name="Miller A.N."/>
            <person name="Grigoriev I.V."/>
            <person name="Debuchy R."/>
            <person name="Gladieux P."/>
            <person name="Thoren M.H."/>
            <person name="Johannesson H."/>
        </authorList>
    </citation>
    <scope>NUCLEOTIDE SEQUENCE</scope>
    <source>
        <strain evidence="2">SMH2392-1A</strain>
    </source>
</reference>
<organism evidence="2 3">
    <name type="scientific">Lasiosphaeria miniovina</name>
    <dbReference type="NCBI Taxonomy" id="1954250"/>
    <lineage>
        <taxon>Eukaryota</taxon>
        <taxon>Fungi</taxon>
        <taxon>Dikarya</taxon>
        <taxon>Ascomycota</taxon>
        <taxon>Pezizomycotina</taxon>
        <taxon>Sordariomycetes</taxon>
        <taxon>Sordariomycetidae</taxon>
        <taxon>Sordariales</taxon>
        <taxon>Lasiosphaeriaceae</taxon>
        <taxon>Lasiosphaeria</taxon>
    </lineage>
</organism>
<proteinExistence type="predicted"/>
<comment type="caution">
    <text evidence="2">The sequence shown here is derived from an EMBL/GenBank/DDBJ whole genome shotgun (WGS) entry which is preliminary data.</text>
</comment>
<feature type="compositionally biased region" description="Low complexity" evidence="1">
    <location>
        <begin position="26"/>
        <end position="39"/>
    </location>
</feature>
<dbReference type="RefSeq" id="XP_060298485.1">
    <property type="nucleotide sequence ID" value="XM_060445165.1"/>
</dbReference>
<dbReference type="AlphaFoldDB" id="A0AA40AV76"/>
<keyword evidence="3" id="KW-1185">Reference proteome</keyword>
<protein>
    <submittedName>
        <fullName evidence="2">Uncharacterized protein</fullName>
    </submittedName>
</protein>
<feature type="region of interest" description="Disordered" evidence="1">
    <location>
        <begin position="1"/>
        <end position="79"/>
    </location>
</feature>
<evidence type="ECO:0000313" key="3">
    <source>
        <dbReference type="Proteomes" id="UP001172101"/>
    </source>
</evidence>